<dbReference type="EMBL" id="JAPZBU010000005">
    <property type="protein sequence ID" value="KAJ5404222.1"/>
    <property type="molecule type" value="Genomic_DNA"/>
</dbReference>
<evidence type="ECO:0000313" key="2">
    <source>
        <dbReference type="EMBL" id="KAJ5404222.1"/>
    </source>
</evidence>
<dbReference type="AlphaFoldDB" id="A0A9W9W6C6"/>
<keyword evidence="3" id="KW-1185">Reference proteome</keyword>
<dbReference type="Proteomes" id="UP001147747">
    <property type="component" value="Unassembled WGS sequence"/>
</dbReference>
<protein>
    <submittedName>
        <fullName evidence="2">Uncharacterized protein</fullName>
    </submittedName>
</protein>
<reference evidence="2" key="2">
    <citation type="journal article" date="2023" name="IMA Fungus">
        <title>Comparative genomic study of the Penicillium genus elucidates a diverse pangenome and 15 lateral gene transfer events.</title>
        <authorList>
            <person name="Petersen C."/>
            <person name="Sorensen T."/>
            <person name="Nielsen M.R."/>
            <person name="Sondergaard T.E."/>
            <person name="Sorensen J.L."/>
            <person name="Fitzpatrick D.A."/>
            <person name="Frisvad J.C."/>
            <person name="Nielsen K.L."/>
        </authorList>
    </citation>
    <scope>NUCLEOTIDE SEQUENCE</scope>
    <source>
        <strain evidence="2">IBT 29677</strain>
    </source>
</reference>
<gene>
    <name evidence="2" type="ORF">N7509_004093</name>
</gene>
<evidence type="ECO:0000313" key="3">
    <source>
        <dbReference type="Proteomes" id="UP001147747"/>
    </source>
</evidence>
<comment type="caution">
    <text evidence="2">The sequence shown here is derived from an EMBL/GenBank/DDBJ whole genome shotgun (WGS) entry which is preliminary data.</text>
</comment>
<reference evidence="2" key="1">
    <citation type="submission" date="2022-12" db="EMBL/GenBank/DDBJ databases">
        <authorList>
            <person name="Petersen C."/>
        </authorList>
    </citation>
    <scope>NUCLEOTIDE SEQUENCE</scope>
    <source>
        <strain evidence="2">IBT 29677</strain>
    </source>
</reference>
<organism evidence="2 3">
    <name type="scientific">Penicillium cosmopolitanum</name>
    <dbReference type="NCBI Taxonomy" id="1131564"/>
    <lineage>
        <taxon>Eukaryota</taxon>
        <taxon>Fungi</taxon>
        <taxon>Dikarya</taxon>
        <taxon>Ascomycota</taxon>
        <taxon>Pezizomycotina</taxon>
        <taxon>Eurotiomycetes</taxon>
        <taxon>Eurotiomycetidae</taxon>
        <taxon>Eurotiales</taxon>
        <taxon>Aspergillaceae</taxon>
        <taxon>Penicillium</taxon>
    </lineage>
</organism>
<sequence>MLEPVLGAAKAFPGRMTLEVQIGLILIPPTQPSGLMDLAELRKYFNPNTGLPPPKPFLYNRLAISKDDIENLIGLRVAGRRIFDGEPYEESIDCEFHCVLPKGNTVESFLVTIFDDEPARTTGPNFPLGNIHLNFPDNNWDAAIVLTGQSPYVKLDAQVKHDILEMTKNFRKIFSRSDIQIETTVPSPPFEIKKILMKGVSKYRYLRDGERDRTEDLYMRITEVQDLVISYSGLKKTDIKAYCPDESDQVDRPHRWSEVSLISSGTEDALESNWKLEVGSQTSKWNTATLFGQGMAPASSSAASSPDTLIDAPGLWSLFGLTETVVKNIDEIGSRSKEIPAASTKEKISNSLVLSGTSYSKDRVAPSGQVSQVSQDRNKSLASVAGGSRLREHEENPRESRYW</sequence>
<proteinExistence type="predicted"/>
<dbReference type="GeneID" id="81367710"/>
<evidence type="ECO:0000256" key="1">
    <source>
        <dbReference type="SAM" id="MobiDB-lite"/>
    </source>
</evidence>
<feature type="region of interest" description="Disordered" evidence="1">
    <location>
        <begin position="360"/>
        <end position="403"/>
    </location>
</feature>
<name>A0A9W9W6C6_9EURO</name>
<feature type="compositionally biased region" description="Basic and acidic residues" evidence="1">
    <location>
        <begin position="389"/>
        <end position="403"/>
    </location>
</feature>
<dbReference type="OrthoDB" id="10265971at2759"/>
<accession>A0A9W9W6C6</accession>
<dbReference type="RefSeq" id="XP_056491464.1">
    <property type="nucleotide sequence ID" value="XM_056628730.1"/>
</dbReference>